<evidence type="ECO:0000259" key="13">
    <source>
        <dbReference type="PROSITE" id="PS50880"/>
    </source>
</evidence>
<dbReference type="GO" id="GO:0019843">
    <property type="term" value="F:rRNA binding"/>
    <property type="evidence" value="ECO:0007669"/>
    <property type="project" value="UniProtKB-KW"/>
</dbReference>
<dbReference type="CDD" id="cd01027">
    <property type="entry name" value="TOPRIM_RNase_M5_like"/>
    <property type="match status" value="1"/>
</dbReference>
<keyword evidence="5" id="KW-0479">Metal-binding</keyword>
<dbReference type="RefSeq" id="WP_144089358.1">
    <property type="nucleotide sequence ID" value="NZ_VMHE01000024.1"/>
</dbReference>
<dbReference type="Pfam" id="PF13331">
    <property type="entry name" value="DUF4093"/>
    <property type="match status" value="1"/>
</dbReference>
<accession>A0A556PBP2</accession>
<dbReference type="InterPro" id="IPR034141">
    <property type="entry name" value="TOPRIM_RNase_M5-like"/>
</dbReference>
<keyword evidence="10 11" id="KW-0694">RNA-binding</keyword>
<dbReference type="InterPro" id="IPR004466">
    <property type="entry name" value="RNase_M5"/>
</dbReference>
<comment type="function">
    <text evidence="11">Required for correct processing of both the 5' and 3' ends of 5S rRNA precursor. Cleaves both sides of a double-stranded region yielding mature 5S rRNA in one step.</text>
</comment>
<evidence type="ECO:0000256" key="7">
    <source>
        <dbReference type="ARBA" id="ARBA00022759"/>
    </source>
</evidence>
<keyword evidence="4 11" id="KW-0540">Nuclease</keyword>
<evidence type="ECO:0000256" key="6">
    <source>
        <dbReference type="ARBA" id="ARBA00022730"/>
    </source>
</evidence>
<dbReference type="PANTHER" id="PTHR39156:SF1">
    <property type="entry name" value="RIBONUCLEASE M5"/>
    <property type="match status" value="1"/>
</dbReference>
<comment type="subcellular location">
    <subcellularLocation>
        <location evidence="11">Cytoplasm</location>
    </subcellularLocation>
</comment>
<evidence type="ECO:0000256" key="9">
    <source>
        <dbReference type="ARBA" id="ARBA00022842"/>
    </source>
</evidence>
<evidence type="ECO:0000256" key="10">
    <source>
        <dbReference type="ARBA" id="ARBA00022884"/>
    </source>
</evidence>
<evidence type="ECO:0000256" key="3">
    <source>
        <dbReference type="ARBA" id="ARBA00022552"/>
    </source>
</evidence>
<dbReference type="NCBIfam" id="TIGR00334">
    <property type="entry name" value="5S_RNA_mat_M5"/>
    <property type="match status" value="1"/>
</dbReference>
<keyword evidence="15" id="KW-1185">Reference proteome</keyword>
<comment type="similarity">
    <text evidence="11">Belongs to the ribonuclease M5 family.</text>
</comment>
<keyword evidence="6 11" id="KW-0699">rRNA-binding</keyword>
<dbReference type="Pfam" id="PF01751">
    <property type="entry name" value="Toprim"/>
    <property type="match status" value="1"/>
</dbReference>
<comment type="caution">
    <text evidence="14">The sequence shown here is derived from an EMBL/GenBank/DDBJ whole genome shotgun (WGS) entry which is preliminary data.</text>
</comment>
<name>A0A556PBP2_9BACI</name>
<sequence length="193" mass="22006">MKIKEVIVLEGRDDTVRIKLAVDADTIETNGSALNQRTLDQIKHAKEKRGVIVFTDPDYPGERLRRLIDANIPGCKHAFLPKEKTKAKGKRKGLGIEHADIEDIQQALEDVHAVRQEMKSSIDWRPYLLQYGLIGGPKAKDRRMKLGNELKIGYANAKQLEKRLSMFAIDEKQFEAVMKEIIQNENDKGWNNS</sequence>
<dbReference type="SUPFAM" id="SSF110455">
    <property type="entry name" value="Toprim domain"/>
    <property type="match status" value="1"/>
</dbReference>
<gene>
    <name evidence="11 14" type="primary">rnmV</name>
    <name evidence="14" type="ORF">FPQ13_10870</name>
</gene>
<evidence type="ECO:0000256" key="8">
    <source>
        <dbReference type="ARBA" id="ARBA00022801"/>
    </source>
</evidence>
<dbReference type="InterPro" id="IPR006171">
    <property type="entry name" value="TOPRIM_dom"/>
</dbReference>
<evidence type="ECO:0000256" key="12">
    <source>
        <dbReference type="NCBIfam" id="TIGR00334"/>
    </source>
</evidence>
<dbReference type="HAMAP" id="MF_01469">
    <property type="entry name" value="RNase_M5"/>
    <property type="match status" value="1"/>
</dbReference>
<keyword evidence="2 11" id="KW-0690">Ribosome biogenesis</keyword>
<keyword evidence="8 11" id="KW-0378">Hydrolase</keyword>
<proteinExistence type="inferred from homology"/>
<dbReference type="GO" id="GO:0043822">
    <property type="term" value="F:ribonuclease M5 activity"/>
    <property type="evidence" value="ECO:0007669"/>
    <property type="project" value="UniProtKB-UniRule"/>
</dbReference>
<dbReference type="InterPro" id="IPR025156">
    <property type="entry name" value="RNase_M5_C"/>
</dbReference>
<dbReference type="PROSITE" id="PS50880">
    <property type="entry name" value="TOPRIM"/>
    <property type="match status" value="1"/>
</dbReference>
<dbReference type="GO" id="GO:0005737">
    <property type="term" value="C:cytoplasm"/>
    <property type="evidence" value="ECO:0007669"/>
    <property type="project" value="UniProtKB-SubCell"/>
</dbReference>
<keyword evidence="7 11" id="KW-0255">Endonuclease</keyword>
<evidence type="ECO:0000256" key="2">
    <source>
        <dbReference type="ARBA" id="ARBA00022517"/>
    </source>
</evidence>
<dbReference type="Proteomes" id="UP000316425">
    <property type="component" value="Unassembled WGS sequence"/>
</dbReference>
<dbReference type="PANTHER" id="PTHR39156">
    <property type="entry name" value="RIBONUCLEASE M5"/>
    <property type="match status" value="1"/>
</dbReference>
<evidence type="ECO:0000256" key="11">
    <source>
        <dbReference type="HAMAP-Rule" id="MF_01469"/>
    </source>
</evidence>
<keyword evidence="1 11" id="KW-0963">Cytoplasm</keyword>
<evidence type="ECO:0000313" key="14">
    <source>
        <dbReference type="EMBL" id="TSJ61798.1"/>
    </source>
</evidence>
<evidence type="ECO:0000256" key="5">
    <source>
        <dbReference type="ARBA" id="ARBA00022723"/>
    </source>
</evidence>
<feature type="domain" description="Toprim" evidence="13">
    <location>
        <begin position="4"/>
        <end position="97"/>
    </location>
</feature>
<dbReference type="GO" id="GO:0046872">
    <property type="term" value="F:metal ion binding"/>
    <property type="evidence" value="ECO:0007669"/>
    <property type="project" value="UniProtKB-KW"/>
</dbReference>
<evidence type="ECO:0000313" key="15">
    <source>
        <dbReference type="Proteomes" id="UP000316425"/>
    </source>
</evidence>
<keyword evidence="3 11" id="KW-0698">rRNA processing</keyword>
<dbReference type="GO" id="GO:0006364">
    <property type="term" value="P:rRNA processing"/>
    <property type="evidence" value="ECO:0007669"/>
    <property type="project" value="UniProtKB-UniRule"/>
</dbReference>
<dbReference type="EC" id="3.1.26.8" evidence="11 12"/>
<organism evidence="14 15">
    <name type="scientific">Allobacillus salarius</name>
    <dbReference type="NCBI Taxonomy" id="1955272"/>
    <lineage>
        <taxon>Bacteria</taxon>
        <taxon>Bacillati</taxon>
        <taxon>Bacillota</taxon>
        <taxon>Bacilli</taxon>
        <taxon>Bacillales</taxon>
        <taxon>Bacillaceae</taxon>
        <taxon>Allobacillus</taxon>
    </lineage>
</organism>
<dbReference type="EMBL" id="VMHE01000024">
    <property type="protein sequence ID" value="TSJ61798.1"/>
    <property type="molecule type" value="Genomic_DNA"/>
</dbReference>
<keyword evidence="9" id="KW-0460">Magnesium</keyword>
<comment type="catalytic activity">
    <reaction evidence="11">
        <text>Endonucleolytic cleavage of RNA, removing 21 and 42 nucleotides, respectively, from the 5'- and 3'-termini of a 5S-rRNA precursor.</text>
        <dbReference type="EC" id="3.1.26.8"/>
    </reaction>
</comment>
<dbReference type="AlphaFoldDB" id="A0A556PBP2"/>
<dbReference type="Gene3D" id="3.40.1360.10">
    <property type="match status" value="1"/>
</dbReference>
<protein>
    <recommendedName>
        <fullName evidence="11 12">Ribonuclease M5</fullName>
        <ecNumber evidence="11 12">3.1.26.8</ecNumber>
    </recommendedName>
    <alternativeName>
        <fullName evidence="11">RNase M5</fullName>
    </alternativeName>
    <alternativeName>
        <fullName evidence="11">Ribosomal RNA terminal maturase M5</fullName>
    </alternativeName>
</protein>
<dbReference type="FunFam" id="3.40.1360.10:FF:000006">
    <property type="entry name" value="Ribonuclease M5"/>
    <property type="match status" value="1"/>
</dbReference>
<reference evidence="14 15" key="1">
    <citation type="submission" date="2019-07" db="EMBL/GenBank/DDBJ databases">
        <title>Allobacillus sp. nov. SKP isolated from shrimp paste of Euphausiacea.</title>
        <authorList>
            <person name="Kanchanasin P."/>
            <person name="Tanasupawat S."/>
            <person name="Shi W."/>
            <person name="Wu L."/>
            <person name="Ma J."/>
        </authorList>
    </citation>
    <scope>NUCLEOTIDE SEQUENCE [LARGE SCALE GENOMIC DNA]</scope>
    <source>
        <strain evidence="14 15">SKP4-8</strain>
    </source>
</reference>
<dbReference type="OrthoDB" id="9791329at2"/>
<evidence type="ECO:0000256" key="1">
    <source>
        <dbReference type="ARBA" id="ARBA00022490"/>
    </source>
</evidence>
<evidence type="ECO:0000256" key="4">
    <source>
        <dbReference type="ARBA" id="ARBA00022722"/>
    </source>
</evidence>